<comment type="similarity">
    <text evidence="2 11">Belongs to the mitochondrial carrier (TC 2.A.29) family.</text>
</comment>
<gene>
    <name evidence="13" type="ORF">GX50_07651</name>
</gene>
<feature type="repeat" description="Solcar" evidence="10">
    <location>
        <begin position="153"/>
        <end position="240"/>
    </location>
</feature>
<keyword evidence="9 10" id="KW-0472">Membrane</keyword>
<evidence type="ECO:0000313" key="14">
    <source>
        <dbReference type="Proteomes" id="UP000226031"/>
    </source>
</evidence>
<keyword evidence="4 10" id="KW-0812">Transmembrane</keyword>
<name>A0A2B7Z7N6_9EURO</name>
<keyword evidence="5" id="KW-0677">Repeat</keyword>
<evidence type="ECO:0000256" key="4">
    <source>
        <dbReference type="ARBA" id="ARBA00022692"/>
    </source>
</evidence>
<dbReference type="Gene3D" id="1.50.40.10">
    <property type="entry name" value="Mitochondrial carrier domain"/>
    <property type="match status" value="1"/>
</dbReference>
<feature type="region of interest" description="Disordered" evidence="12">
    <location>
        <begin position="1"/>
        <end position="37"/>
    </location>
</feature>
<dbReference type="VEuPathDB" id="FungiDB:EMCG_05454"/>
<comment type="caution">
    <text evidence="13">The sequence shown here is derived from an EMBL/GenBank/DDBJ whole genome shotgun (WGS) entry which is preliminary data.</text>
</comment>
<organism evidence="13 14">
    <name type="scientific">[Emmonsia] crescens</name>
    <dbReference type="NCBI Taxonomy" id="73230"/>
    <lineage>
        <taxon>Eukaryota</taxon>
        <taxon>Fungi</taxon>
        <taxon>Dikarya</taxon>
        <taxon>Ascomycota</taxon>
        <taxon>Pezizomycotina</taxon>
        <taxon>Eurotiomycetes</taxon>
        <taxon>Eurotiomycetidae</taxon>
        <taxon>Onygenales</taxon>
        <taxon>Ajellomycetaceae</taxon>
        <taxon>Emergomyces</taxon>
    </lineage>
</organism>
<accession>A0A2B7Z7N6</accession>
<evidence type="ECO:0000256" key="11">
    <source>
        <dbReference type="RuleBase" id="RU000488"/>
    </source>
</evidence>
<dbReference type="InterPro" id="IPR018108">
    <property type="entry name" value="MCP_transmembrane"/>
</dbReference>
<evidence type="ECO:0000256" key="10">
    <source>
        <dbReference type="PROSITE-ProRule" id="PRU00282"/>
    </source>
</evidence>
<keyword evidence="8" id="KW-0496">Mitochondrion</keyword>
<comment type="subcellular location">
    <subcellularLocation>
        <location evidence="1">Mitochondrion membrane</location>
        <topology evidence="1">Multi-pass membrane protein</topology>
    </subcellularLocation>
</comment>
<dbReference type="GO" id="GO:0022857">
    <property type="term" value="F:transmembrane transporter activity"/>
    <property type="evidence" value="ECO:0007669"/>
    <property type="project" value="TreeGrafter"/>
</dbReference>
<keyword evidence="14" id="KW-1185">Reference proteome</keyword>
<evidence type="ECO:0000256" key="2">
    <source>
        <dbReference type="ARBA" id="ARBA00006375"/>
    </source>
</evidence>
<evidence type="ECO:0000256" key="1">
    <source>
        <dbReference type="ARBA" id="ARBA00004225"/>
    </source>
</evidence>
<dbReference type="PROSITE" id="PS50920">
    <property type="entry name" value="SOLCAR"/>
    <property type="match status" value="1"/>
</dbReference>
<dbReference type="InterPro" id="IPR050567">
    <property type="entry name" value="Mitochondrial_Carrier"/>
</dbReference>
<evidence type="ECO:0000256" key="5">
    <source>
        <dbReference type="ARBA" id="ARBA00022737"/>
    </source>
</evidence>
<protein>
    <recommendedName>
        <fullName evidence="15">Mitochondrial carrier protein</fullName>
    </recommendedName>
</protein>
<evidence type="ECO:0000256" key="6">
    <source>
        <dbReference type="ARBA" id="ARBA00022792"/>
    </source>
</evidence>
<dbReference type="PANTHER" id="PTHR45624">
    <property type="entry name" value="MITOCHONDRIAL BASIC AMINO ACIDS TRANSPORTER-RELATED"/>
    <property type="match status" value="1"/>
</dbReference>
<evidence type="ECO:0000256" key="8">
    <source>
        <dbReference type="ARBA" id="ARBA00023128"/>
    </source>
</evidence>
<dbReference type="AlphaFoldDB" id="A0A2B7Z7N6"/>
<dbReference type="PANTHER" id="PTHR45624:SF26">
    <property type="entry name" value="CARRIER PROTEIN, PUTATIVE (AFU_ORTHOLOGUE AFUA_1G07710)-RELATED"/>
    <property type="match status" value="1"/>
</dbReference>
<dbReference type="STRING" id="73230.A0A2B7Z7N6"/>
<keyword evidence="6" id="KW-0999">Mitochondrion inner membrane</keyword>
<keyword evidence="7" id="KW-1133">Transmembrane helix</keyword>
<keyword evidence="3 11" id="KW-0813">Transport</keyword>
<evidence type="ECO:0000256" key="9">
    <source>
        <dbReference type="ARBA" id="ARBA00023136"/>
    </source>
</evidence>
<evidence type="ECO:0008006" key="15">
    <source>
        <dbReference type="Google" id="ProtNLM"/>
    </source>
</evidence>
<evidence type="ECO:0000256" key="3">
    <source>
        <dbReference type="ARBA" id="ARBA00022448"/>
    </source>
</evidence>
<dbReference type="InterPro" id="IPR023395">
    <property type="entry name" value="MCP_dom_sf"/>
</dbReference>
<dbReference type="SUPFAM" id="SSF103506">
    <property type="entry name" value="Mitochondrial carrier"/>
    <property type="match status" value="1"/>
</dbReference>
<reference evidence="13 14" key="1">
    <citation type="submission" date="2017-10" db="EMBL/GenBank/DDBJ databases">
        <title>Comparative genomics in systemic dimorphic fungi from Ajellomycetaceae.</title>
        <authorList>
            <person name="Munoz J.F."/>
            <person name="Mcewen J.G."/>
            <person name="Clay O.K."/>
            <person name="Cuomo C.A."/>
        </authorList>
    </citation>
    <scope>NUCLEOTIDE SEQUENCE [LARGE SCALE GENOMIC DNA]</scope>
    <source>
        <strain evidence="13 14">UAMH4076</strain>
    </source>
</reference>
<dbReference type="Pfam" id="PF00153">
    <property type="entry name" value="Mito_carr"/>
    <property type="match status" value="1"/>
</dbReference>
<proteinExistence type="inferred from homology"/>
<sequence length="519" mass="57619">MSIASGDPPNTSFDGIPSIDPDSSEDTARRKPRTNAATGASAAGVRALSAQAVAFYFRAPAKAFFRTRVDYMALAKAINPRVAAGGWSWHTTTPGLLAHAVRTYGWRFIPDQVLPPLMANVVVGAVLYTSYLQILSGLHEPTLQATKRIYPPPAPSLTFTAGFAAGGIQSIIAAPLDALQVRFSTNDMIKGQYRNVWQYGKHKLHEIGIRGIFSGWGLSFLKDSFGSALFFGMFETIKAQGYYTFVRYYYGSLQPHLVEKLSVSTAGTSSGDIPSIRPHYALEPCFLMLAGLTASVAQQLVQHPLTLVQAVYYERLEHIDLMAKLDHSGRKMMKHHYEAYLELFRRCQRRALRAGGWRPWLFRGFFMNAVRQVPSTSAGLVIFELVRRKYGVDAEVVHIQQDGQPSSDKQRVDTITITITPRTVAFLDLKSQQLMDDAGVNTANDNQQQVTTESLNVHSLFYYNRISIYLQAIGATYGLVNLLHISAWGKRCLGPFKTLNPTFPPQIAQSQGTPQQAFW</sequence>
<evidence type="ECO:0000256" key="12">
    <source>
        <dbReference type="SAM" id="MobiDB-lite"/>
    </source>
</evidence>
<evidence type="ECO:0000256" key="7">
    <source>
        <dbReference type="ARBA" id="ARBA00022989"/>
    </source>
</evidence>
<evidence type="ECO:0000313" key="13">
    <source>
        <dbReference type="EMBL" id="PGH29595.1"/>
    </source>
</evidence>
<dbReference type="EMBL" id="PDND01000227">
    <property type="protein sequence ID" value="PGH29595.1"/>
    <property type="molecule type" value="Genomic_DNA"/>
</dbReference>
<dbReference type="GO" id="GO:0031966">
    <property type="term" value="C:mitochondrial membrane"/>
    <property type="evidence" value="ECO:0007669"/>
    <property type="project" value="UniProtKB-SubCell"/>
</dbReference>
<dbReference type="Proteomes" id="UP000226031">
    <property type="component" value="Unassembled WGS sequence"/>
</dbReference>